<reference evidence="2" key="1">
    <citation type="journal article" date="2019" name="Int. J. Syst. Evol. Microbiol.">
        <title>The Global Catalogue of Microorganisms (GCM) 10K type strain sequencing project: providing services to taxonomists for standard genome sequencing and annotation.</title>
        <authorList>
            <consortium name="The Broad Institute Genomics Platform"/>
            <consortium name="The Broad Institute Genome Sequencing Center for Infectious Disease"/>
            <person name="Wu L."/>
            <person name="Ma J."/>
        </authorList>
    </citation>
    <scope>NUCLEOTIDE SEQUENCE [LARGE SCALE GENOMIC DNA]</scope>
    <source>
        <strain evidence="2">CCUG 56401</strain>
    </source>
</reference>
<evidence type="ECO:0000313" key="2">
    <source>
        <dbReference type="Proteomes" id="UP001597018"/>
    </source>
</evidence>
<proteinExistence type="predicted"/>
<dbReference type="SUPFAM" id="SSF103642">
    <property type="entry name" value="Sec-C motif"/>
    <property type="match status" value="1"/>
</dbReference>
<accession>A0ABW3FKG4</accession>
<sequence>MVTAPHATRRMQVEYAEALEADAEISGQRCDDLVEAASYWHAAGEHAREERALLAAAEADDDRGSLSGRGSYAEFLMTHGRREEAERRLAELLHEGSDCESAYLAAAQAYDAVGAPGEALRWLNVGVNRFVPELDAGLDLGDPGMELMRARRDLRARLGLPPDVIDEFTERQLRLGREFFDRLMASRAGSGAVLYWPPAEFAELRRHRPDLELSADHAEHRRRVQVALAHRPDPVLVRGTRADLDALGSGPDVLGSHADHLRRCGRSEPWPPGRNAPCWCGSGHKYKKCCGAPGFGDSGRSDFGPDPPGQ</sequence>
<dbReference type="Proteomes" id="UP001597018">
    <property type="component" value="Unassembled WGS sequence"/>
</dbReference>
<dbReference type="RefSeq" id="WP_263250801.1">
    <property type="nucleotide sequence ID" value="NZ_BAABLT010000033.1"/>
</dbReference>
<protein>
    <submittedName>
        <fullName evidence="1">SEC-C domain-containing protein</fullName>
    </submittedName>
</protein>
<dbReference type="InterPro" id="IPR004027">
    <property type="entry name" value="SEC_C_motif"/>
</dbReference>
<dbReference type="EMBL" id="JBHTIW010000002">
    <property type="protein sequence ID" value="MFD0918976.1"/>
    <property type="molecule type" value="Genomic_DNA"/>
</dbReference>
<keyword evidence="2" id="KW-1185">Reference proteome</keyword>
<organism evidence="1 2">
    <name type="scientific">Saccharopolyspora rosea</name>
    <dbReference type="NCBI Taxonomy" id="524884"/>
    <lineage>
        <taxon>Bacteria</taxon>
        <taxon>Bacillati</taxon>
        <taxon>Actinomycetota</taxon>
        <taxon>Actinomycetes</taxon>
        <taxon>Pseudonocardiales</taxon>
        <taxon>Pseudonocardiaceae</taxon>
        <taxon>Saccharopolyspora</taxon>
    </lineage>
</organism>
<gene>
    <name evidence="1" type="ORF">ACFQ16_04390</name>
</gene>
<dbReference type="Pfam" id="PF02810">
    <property type="entry name" value="SEC-C"/>
    <property type="match status" value="1"/>
</dbReference>
<evidence type="ECO:0000313" key="1">
    <source>
        <dbReference type="EMBL" id="MFD0918976.1"/>
    </source>
</evidence>
<dbReference type="Gene3D" id="3.10.450.50">
    <property type="match status" value="1"/>
</dbReference>
<name>A0ABW3FKG4_9PSEU</name>
<comment type="caution">
    <text evidence="1">The sequence shown here is derived from an EMBL/GenBank/DDBJ whole genome shotgun (WGS) entry which is preliminary data.</text>
</comment>